<evidence type="ECO:0000256" key="1">
    <source>
        <dbReference type="ARBA" id="ARBA00004651"/>
    </source>
</evidence>
<dbReference type="EMBL" id="BAAAUV010000003">
    <property type="protein sequence ID" value="GAA3202409.1"/>
    <property type="molecule type" value="Genomic_DNA"/>
</dbReference>
<feature type="transmembrane region" description="Helical" evidence="6">
    <location>
        <begin position="362"/>
        <end position="385"/>
    </location>
</feature>
<dbReference type="InterPro" id="IPR020846">
    <property type="entry name" value="MFS_dom"/>
</dbReference>
<dbReference type="SUPFAM" id="SSF103473">
    <property type="entry name" value="MFS general substrate transporter"/>
    <property type="match status" value="1"/>
</dbReference>
<evidence type="ECO:0000313" key="9">
    <source>
        <dbReference type="Proteomes" id="UP001501237"/>
    </source>
</evidence>
<feature type="transmembrane region" description="Helical" evidence="6">
    <location>
        <begin position="48"/>
        <end position="67"/>
    </location>
</feature>
<feature type="transmembrane region" description="Helical" evidence="6">
    <location>
        <begin position="336"/>
        <end position="356"/>
    </location>
</feature>
<protein>
    <recommendedName>
        <fullName evidence="7">Major facilitator superfamily (MFS) profile domain-containing protein</fullName>
    </recommendedName>
</protein>
<dbReference type="InterPro" id="IPR011701">
    <property type="entry name" value="MFS"/>
</dbReference>
<gene>
    <name evidence="8" type="ORF">GCM10010468_16040</name>
</gene>
<dbReference type="PROSITE" id="PS50850">
    <property type="entry name" value="MFS"/>
    <property type="match status" value="1"/>
</dbReference>
<evidence type="ECO:0000256" key="6">
    <source>
        <dbReference type="SAM" id="Phobius"/>
    </source>
</evidence>
<feature type="transmembrane region" description="Helical" evidence="6">
    <location>
        <begin position="222"/>
        <end position="244"/>
    </location>
</feature>
<evidence type="ECO:0000259" key="7">
    <source>
        <dbReference type="PROSITE" id="PS50850"/>
    </source>
</evidence>
<dbReference type="CDD" id="cd17504">
    <property type="entry name" value="MFS_MMR_MDR_like"/>
    <property type="match status" value="1"/>
</dbReference>
<feature type="transmembrane region" description="Helical" evidence="6">
    <location>
        <begin position="439"/>
        <end position="458"/>
    </location>
</feature>
<dbReference type="PANTHER" id="PTHR42718:SF9">
    <property type="entry name" value="MAJOR FACILITATOR SUPERFAMILY MULTIDRUG TRANSPORTER MFSC"/>
    <property type="match status" value="1"/>
</dbReference>
<evidence type="ECO:0000256" key="2">
    <source>
        <dbReference type="ARBA" id="ARBA00022448"/>
    </source>
</evidence>
<feature type="domain" description="Major facilitator superfamily (MFS) profile" evidence="7">
    <location>
        <begin position="13"/>
        <end position="462"/>
    </location>
</feature>
<feature type="transmembrane region" description="Helical" evidence="6">
    <location>
        <begin position="305"/>
        <end position="324"/>
    </location>
</feature>
<name>A0ABP6Q478_9ACTN</name>
<keyword evidence="3 6" id="KW-0812">Transmembrane</keyword>
<dbReference type="Proteomes" id="UP001501237">
    <property type="component" value="Unassembled WGS sequence"/>
</dbReference>
<dbReference type="Gene3D" id="1.20.1250.20">
    <property type="entry name" value="MFS general substrate transporter like domains"/>
    <property type="match status" value="2"/>
</dbReference>
<sequence>MDQPAPTGRTNLIVATLAFAGTAAALMQTLVVPFIGELPTLLNTSASNASWVITVTLLVASVATPVSGRLGDLYGKKPMLLASTVPLILGSVVCALSDTLVPMIVGRGLQGLGVGIIPLGVSALRDILPPAKIGSAIALISASLGIGAALGLPIAAAVGEHADFQVLFWGSGALMAVVAVLIWRVLPSVKVRNEGRFDALGAVGLGAGLVCLLLAISKGADWGWGSASVIGLFAAAAVILLAWGRFELRHSDPLVDLRTTARPQVLLTNVASIAVGFAMYVQMLVTMQLLQLPEAIGYGLGQSMLAAGLWMAPNGIVMMLISPVGAKLSALRGPKVTLIVGAVIIAAGYGSMLALMGSALGLMIASCVCAAGTGFAYGAMPALIMGGVPLSETAAANSFNTLMRSIGTSVSSAVVGLVLSQMTITVAGHSVASENGFRTAIGIGIGAALLAAAISFAIPSRKAAPAGAALREPVGTAA</sequence>
<keyword evidence="9" id="KW-1185">Reference proteome</keyword>
<evidence type="ECO:0000256" key="5">
    <source>
        <dbReference type="ARBA" id="ARBA00023136"/>
    </source>
</evidence>
<feature type="transmembrane region" description="Helical" evidence="6">
    <location>
        <begin position="265"/>
        <end position="285"/>
    </location>
</feature>
<evidence type="ECO:0000256" key="4">
    <source>
        <dbReference type="ARBA" id="ARBA00022989"/>
    </source>
</evidence>
<keyword evidence="4 6" id="KW-1133">Transmembrane helix</keyword>
<keyword evidence="2" id="KW-0813">Transport</keyword>
<accession>A0ABP6Q478</accession>
<evidence type="ECO:0000256" key="3">
    <source>
        <dbReference type="ARBA" id="ARBA00022692"/>
    </source>
</evidence>
<comment type="subcellular location">
    <subcellularLocation>
        <location evidence="1">Cell membrane</location>
        <topology evidence="1">Multi-pass membrane protein</topology>
    </subcellularLocation>
</comment>
<feature type="transmembrane region" description="Helical" evidence="6">
    <location>
        <begin position="406"/>
        <end position="427"/>
    </location>
</feature>
<dbReference type="RefSeq" id="WP_344824029.1">
    <property type="nucleotide sequence ID" value="NZ_BAAAUV010000003.1"/>
</dbReference>
<keyword evidence="5 6" id="KW-0472">Membrane</keyword>
<evidence type="ECO:0000313" key="8">
    <source>
        <dbReference type="EMBL" id="GAA3202409.1"/>
    </source>
</evidence>
<feature type="transmembrane region" description="Helical" evidence="6">
    <location>
        <begin position="12"/>
        <end position="36"/>
    </location>
</feature>
<feature type="transmembrane region" description="Helical" evidence="6">
    <location>
        <begin position="104"/>
        <end position="124"/>
    </location>
</feature>
<comment type="caution">
    <text evidence="8">The sequence shown here is derived from an EMBL/GenBank/DDBJ whole genome shotgun (WGS) entry which is preliminary data.</text>
</comment>
<organism evidence="8 9">
    <name type="scientific">Actinocorallia longicatena</name>
    <dbReference type="NCBI Taxonomy" id="111803"/>
    <lineage>
        <taxon>Bacteria</taxon>
        <taxon>Bacillati</taxon>
        <taxon>Actinomycetota</taxon>
        <taxon>Actinomycetes</taxon>
        <taxon>Streptosporangiales</taxon>
        <taxon>Thermomonosporaceae</taxon>
        <taxon>Actinocorallia</taxon>
    </lineage>
</organism>
<reference evidence="9" key="1">
    <citation type="journal article" date="2019" name="Int. J. Syst. Evol. Microbiol.">
        <title>The Global Catalogue of Microorganisms (GCM) 10K type strain sequencing project: providing services to taxonomists for standard genome sequencing and annotation.</title>
        <authorList>
            <consortium name="The Broad Institute Genomics Platform"/>
            <consortium name="The Broad Institute Genome Sequencing Center for Infectious Disease"/>
            <person name="Wu L."/>
            <person name="Ma J."/>
        </authorList>
    </citation>
    <scope>NUCLEOTIDE SEQUENCE [LARGE SCALE GENOMIC DNA]</scope>
    <source>
        <strain evidence="9">JCM 9377</strain>
    </source>
</reference>
<dbReference type="InterPro" id="IPR036259">
    <property type="entry name" value="MFS_trans_sf"/>
</dbReference>
<feature type="transmembrane region" description="Helical" evidence="6">
    <location>
        <begin position="164"/>
        <end position="185"/>
    </location>
</feature>
<dbReference type="PANTHER" id="PTHR42718">
    <property type="entry name" value="MAJOR FACILITATOR SUPERFAMILY MULTIDRUG TRANSPORTER MFSC"/>
    <property type="match status" value="1"/>
</dbReference>
<feature type="transmembrane region" description="Helical" evidence="6">
    <location>
        <begin position="197"/>
        <end position="216"/>
    </location>
</feature>
<feature type="transmembrane region" description="Helical" evidence="6">
    <location>
        <begin position="136"/>
        <end position="158"/>
    </location>
</feature>
<proteinExistence type="predicted"/>
<dbReference type="Pfam" id="PF07690">
    <property type="entry name" value="MFS_1"/>
    <property type="match status" value="1"/>
</dbReference>
<feature type="transmembrane region" description="Helical" evidence="6">
    <location>
        <begin position="79"/>
        <end position="98"/>
    </location>
</feature>